<evidence type="ECO:0000313" key="1">
    <source>
        <dbReference type="EMBL" id="VAW23768.1"/>
    </source>
</evidence>
<dbReference type="EMBL" id="UOEP01000200">
    <property type="protein sequence ID" value="VAW23768.1"/>
    <property type="molecule type" value="Genomic_DNA"/>
</dbReference>
<organism evidence="1">
    <name type="scientific">hydrothermal vent metagenome</name>
    <dbReference type="NCBI Taxonomy" id="652676"/>
    <lineage>
        <taxon>unclassified sequences</taxon>
        <taxon>metagenomes</taxon>
        <taxon>ecological metagenomes</taxon>
    </lineage>
</organism>
<dbReference type="AlphaFoldDB" id="A0A3B0U0F8"/>
<name>A0A3B0U0F8_9ZZZZ</name>
<proteinExistence type="predicted"/>
<accession>A0A3B0U0F8</accession>
<protein>
    <submittedName>
        <fullName evidence="1">Uncharacterized protein</fullName>
    </submittedName>
</protein>
<reference evidence="1" key="1">
    <citation type="submission" date="2018-06" db="EMBL/GenBank/DDBJ databases">
        <authorList>
            <person name="Zhirakovskaya E."/>
        </authorList>
    </citation>
    <scope>NUCLEOTIDE SEQUENCE</scope>
</reference>
<gene>
    <name evidence="1" type="ORF">MNBD_BACTEROID01-520</name>
</gene>
<sequence length="122" mass="13242">MSKTKILRIGFPLATFMFSTLSLFQCKTPEKRSLPEGSIPISGPGNYDKAGPAYMLTDDIVSGKSAVFLGKDITLDLNGYTITYAGGNYGHIPNSGFEEGVGDRGQRLSIQQMYTHSSAKRL</sequence>